<evidence type="ECO:0000313" key="9">
    <source>
        <dbReference type="Proteomes" id="UP000005220"/>
    </source>
</evidence>
<dbReference type="AlphaFoldDB" id="H2AR87"/>
<dbReference type="Proteomes" id="UP000005220">
    <property type="component" value="Chromosome 2"/>
</dbReference>
<keyword evidence="2 6" id="KW-0805">Transcription regulation</keyword>
<comment type="similarity">
    <text evidence="5 6">Belongs to the TAF10 family.</text>
</comment>
<comment type="function">
    <text evidence="6">Functions as a component of both the DNA-binding general transcription initiation factor complex TFIID and the transcription coactivator SAGA complex. Binding of TFIID to a promoter (with or without TATA element) is the initial step in pre-initiation complex (PIC) formation. TFIID plays a key role in the regulation of gene expression by RNA polymerase II through different activities such as transcription activator interaction, core promoter recognition and selectivity, TFIIA and TFIIB interaction, chromatin modification (histone acetylation by TAF1), facilitation of DNA opening and initiation of transcription. SAGA acts as a general cofactor required for essentially all RNA polymerase II transcription. At the promoters, SAGA is required for transcription pre-initiation complex (PIC) recruitment. It influences RNA polymerase II transcriptional activity through different activities such as TBP interaction (via core/TAF module) and promoter selectivity, interaction with transcription activators (via Tra1/SPT module), and chromatin modification through histone acetylation (via HAT module) and deubiquitination (via DUB module). SAGA preferentially acetylates histones H3 (to form H3K9ac, H3K14ac, H3K18ac and H3K23ac) and H2B and deubiquitinates histone H2B. SAGA interacts with DNA via upstream activating sequences (UASs).</text>
</comment>
<evidence type="ECO:0000313" key="8">
    <source>
        <dbReference type="EMBL" id="CCF56887.1"/>
    </source>
</evidence>
<dbReference type="InterPro" id="IPR003923">
    <property type="entry name" value="TAF10"/>
</dbReference>
<dbReference type="GeneID" id="13884769"/>
<feature type="compositionally biased region" description="Acidic residues" evidence="7">
    <location>
        <begin position="25"/>
        <end position="34"/>
    </location>
</feature>
<feature type="region of interest" description="Disordered" evidence="7">
    <location>
        <begin position="1"/>
        <end position="34"/>
    </location>
</feature>
<dbReference type="PANTHER" id="PTHR21242:SF0">
    <property type="entry name" value="TRANSCRIPTION INITIATION FACTOR TFIID SUBUNIT 10"/>
    <property type="match status" value="1"/>
</dbReference>
<dbReference type="eggNOG" id="KOG3423">
    <property type="taxonomic scope" value="Eukaryota"/>
</dbReference>
<evidence type="ECO:0000256" key="1">
    <source>
        <dbReference type="ARBA" id="ARBA00004123"/>
    </source>
</evidence>
<dbReference type="OrthoDB" id="154356at2759"/>
<protein>
    <recommendedName>
        <fullName evidence="6">Transcription initiation factor TFIID subunit 10</fullName>
    </recommendedName>
</protein>
<evidence type="ECO:0000256" key="6">
    <source>
        <dbReference type="PIRNR" id="PIRNR017246"/>
    </source>
</evidence>
<dbReference type="GO" id="GO:1990841">
    <property type="term" value="F:promoter-specific chromatin binding"/>
    <property type="evidence" value="ECO:0007669"/>
    <property type="project" value="TreeGrafter"/>
</dbReference>
<dbReference type="PRINTS" id="PR01443">
    <property type="entry name" value="TFIID30KDSUB"/>
</dbReference>
<dbReference type="GO" id="GO:0045944">
    <property type="term" value="P:positive regulation of transcription by RNA polymerase II"/>
    <property type="evidence" value="ECO:0007669"/>
    <property type="project" value="EnsemblFungi"/>
</dbReference>
<evidence type="ECO:0000256" key="3">
    <source>
        <dbReference type="ARBA" id="ARBA00023163"/>
    </source>
</evidence>
<organism evidence="8 9">
    <name type="scientific">Kazachstania africana (strain ATCC 22294 / BCRC 22015 / CBS 2517 / CECT 1963 / NBRC 1671 / NRRL Y-8276)</name>
    <name type="common">Yeast</name>
    <name type="synonym">Kluyveromyces africanus</name>
    <dbReference type="NCBI Taxonomy" id="1071382"/>
    <lineage>
        <taxon>Eukaryota</taxon>
        <taxon>Fungi</taxon>
        <taxon>Dikarya</taxon>
        <taxon>Ascomycota</taxon>
        <taxon>Saccharomycotina</taxon>
        <taxon>Saccharomycetes</taxon>
        <taxon>Saccharomycetales</taxon>
        <taxon>Saccharomycetaceae</taxon>
        <taxon>Kazachstania</taxon>
    </lineage>
</organism>
<dbReference type="InParanoid" id="H2AR87"/>
<dbReference type="PIRSF" id="PIRSF017246">
    <property type="entry name" value="TFIID_TAF10"/>
    <property type="match status" value="1"/>
</dbReference>
<dbReference type="FunCoup" id="H2AR87">
    <property type="interactions" value="597"/>
</dbReference>
<proteinExistence type="inferred from homology"/>
<evidence type="ECO:0000256" key="4">
    <source>
        <dbReference type="ARBA" id="ARBA00023242"/>
    </source>
</evidence>
<keyword evidence="9" id="KW-1185">Reference proteome</keyword>
<dbReference type="PANTHER" id="PTHR21242">
    <property type="entry name" value="TRANSCRIPTION INITIATION FACTOR TFIID SUBUNIT 10"/>
    <property type="match status" value="1"/>
</dbReference>
<dbReference type="GO" id="GO:0016251">
    <property type="term" value="F:RNA polymerase II general transcription initiation factor activity"/>
    <property type="evidence" value="ECO:0007669"/>
    <property type="project" value="TreeGrafter"/>
</dbReference>
<keyword evidence="4 6" id="KW-0539">Nucleus</keyword>
<dbReference type="GO" id="GO:0042802">
    <property type="term" value="F:identical protein binding"/>
    <property type="evidence" value="ECO:0007669"/>
    <property type="project" value="EnsemblFungi"/>
</dbReference>
<dbReference type="HOGENOM" id="CLU_064104_0_0_1"/>
<evidence type="ECO:0000256" key="7">
    <source>
        <dbReference type="SAM" id="MobiDB-lite"/>
    </source>
</evidence>
<dbReference type="GO" id="GO:0000124">
    <property type="term" value="C:SAGA complex"/>
    <property type="evidence" value="ECO:0007669"/>
    <property type="project" value="EnsemblFungi"/>
</dbReference>
<dbReference type="CDD" id="cd07982">
    <property type="entry name" value="HFD_TAF10"/>
    <property type="match status" value="1"/>
</dbReference>
<comment type="subcellular location">
    <subcellularLocation>
        <location evidence="1 6">Nucleus</location>
    </subcellularLocation>
</comment>
<keyword evidence="3 6" id="KW-0804">Transcription</keyword>
<dbReference type="STRING" id="1071382.H2AR87"/>
<reference evidence="8 9" key="1">
    <citation type="journal article" date="2011" name="Proc. Natl. Acad. Sci. U.S.A.">
        <title>Evolutionary erosion of yeast sex chromosomes by mating-type switching accidents.</title>
        <authorList>
            <person name="Gordon J.L."/>
            <person name="Armisen D."/>
            <person name="Proux-Wera E."/>
            <person name="Oheigeartaigh S.S."/>
            <person name="Byrne K.P."/>
            <person name="Wolfe K.H."/>
        </authorList>
    </citation>
    <scope>NUCLEOTIDE SEQUENCE [LARGE SCALE GENOMIC DNA]</scope>
    <source>
        <strain evidence="9">ATCC 22294 / BCRC 22015 / CBS 2517 / CECT 1963 / NBRC 1671 / NRRL Y-8276</strain>
    </source>
</reference>
<dbReference type="GO" id="GO:0046695">
    <property type="term" value="C:SLIK (SAGA-like) complex"/>
    <property type="evidence" value="ECO:0007669"/>
    <property type="project" value="EnsemblFungi"/>
</dbReference>
<dbReference type="GO" id="GO:0006325">
    <property type="term" value="P:chromatin organization"/>
    <property type="evidence" value="ECO:0007669"/>
    <property type="project" value="EnsemblFungi"/>
</dbReference>
<name>H2AR87_KAZAF</name>
<feature type="region of interest" description="Disordered" evidence="7">
    <location>
        <begin position="163"/>
        <end position="182"/>
    </location>
</feature>
<dbReference type="GO" id="GO:0060090">
    <property type="term" value="F:molecular adaptor activity"/>
    <property type="evidence" value="ECO:0007669"/>
    <property type="project" value="EnsemblFungi"/>
</dbReference>
<dbReference type="RefSeq" id="XP_003956022.1">
    <property type="nucleotide sequence ID" value="XM_003955973.1"/>
</dbReference>
<feature type="compositionally biased region" description="Polar residues" evidence="7">
    <location>
        <begin position="1"/>
        <end position="14"/>
    </location>
</feature>
<gene>
    <name evidence="8" type="primary">KAFR0B05910</name>
    <name evidence="8" type="ORF">KAFR_0B05910</name>
</gene>
<dbReference type="Pfam" id="PF03540">
    <property type="entry name" value="TAF10"/>
    <property type="match status" value="1"/>
</dbReference>
<dbReference type="KEGG" id="kaf:KAFR_0B05910"/>
<evidence type="ECO:0000256" key="5">
    <source>
        <dbReference type="ARBA" id="ARBA00025730"/>
    </source>
</evidence>
<evidence type="ECO:0000256" key="2">
    <source>
        <dbReference type="ARBA" id="ARBA00023015"/>
    </source>
</evidence>
<dbReference type="GO" id="GO:0051123">
    <property type="term" value="P:RNA polymerase II preinitiation complex assembly"/>
    <property type="evidence" value="ECO:0007669"/>
    <property type="project" value="EnsemblFungi"/>
</dbReference>
<dbReference type="EMBL" id="HE650822">
    <property type="protein sequence ID" value="CCF56887.1"/>
    <property type="molecule type" value="Genomic_DNA"/>
</dbReference>
<feature type="compositionally biased region" description="Low complexity" evidence="7">
    <location>
        <begin position="163"/>
        <end position="178"/>
    </location>
</feature>
<accession>H2AR87</accession>
<sequence length="212" mass="23877">MSEEQQQQQGNSDNVEMDGASLDQMDVEEEMDEFNDNEDAPILLADDGNKGDKSDKNVKIDNGSGNLFDLPEFTRKDKSLEEILNLMEDNPPIIPDAVIDYYMRKNGFDCADVRVKRLLALATQKFISDIANDAYEYSRIRSTVAVSNANNGQARARQLMLGQQQPGQQQFSQQQQQQNEKNNASKVVLTVNDLSNAVSEYGLNIGRPDFYR</sequence>
<dbReference type="GO" id="GO:0005669">
    <property type="term" value="C:transcription factor TFIID complex"/>
    <property type="evidence" value="ECO:0007669"/>
    <property type="project" value="EnsemblFungi"/>
</dbReference>